<name>A0A1R3K8C6_9ROSI</name>
<dbReference type="InterPro" id="IPR000719">
    <property type="entry name" value="Prot_kinase_dom"/>
</dbReference>
<keyword evidence="2" id="KW-0067">ATP-binding</keyword>
<evidence type="ECO:0000313" key="5">
    <source>
        <dbReference type="Proteomes" id="UP000187203"/>
    </source>
</evidence>
<dbReference type="InterPro" id="IPR011009">
    <property type="entry name" value="Kinase-like_dom_sf"/>
</dbReference>
<dbReference type="PROSITE" id="PS50011">
    <property type="entry name" value="PROTEIN_KINASE_DOM"/>
    <property type="match status" value="1"/>
</dbReference>
<dbReference type="OrthoDB" id="75710at2759"/>
<dbReference type="EMBL" id="AWUE01014522">
    <property type="protein sequence ID" value="OMP03332.1"/>
    <property type="molecule type" value="Genomic_DNA"/>
</dbReference>
<dbReference type="PANTHER" id="PTHR27005">
    <property type="entry name" value="WALL-ASSOCIATED RECEPTOR KINASE-LIKE 21"/>
    <property type="match status" value="1"/>
</dbReference>
<dbReference type="SUPFAM" id="SSF56112">
    <property type="entry name" value="Protein kinase-like (PK-like)"/>
    <property type="match status" value="1"/>
</dbReference>
<dbReference type="GO" id="GO:0005886">
    <property type="term" value="C:plasma membrane"/>
    <property type="evidence" value="ECO:0007669"/>
    <property type="project" value="TreeGrafter"/>
</dbReference>
<dbReference type="InterPro" id="IPR045274">
    <property type="entry name" value="WAK-like"/>
</dbReference>
<evidence type="ECO:0000256" key="2">
    <source>
        <dbReference type="ARBA" id="ARBA00022840"/>
    </source>
</evidence>
<keyword evidence="1" id="KW-0547">Nucleotide-binding</keyword>
<dbReference type="AlphaFoldDB" id="A0A1R3K8C6"/>
<dbReference type="Pfam" id="PF00069">
    <property type="entry name" value="Pkinase"/>
    <property type="match status" value="1"/>
</dbReference>
<accession>A0A1R3K8C6</accession>
<feature type="domain" description="Protein kinase" evidence="3">
    <location>
        <begin position="7"/>
        <end position="288"/>
    </location>
</feature>
<dbReference type="GO" id="GO:0004674">
    <property type="term" value="F:protein serine/threonine kinase activity"/>
    <property type="evidence" value="ECO:0007669"/>
    <property type="project" value="TreeGrafter"/>
</dbReference>
<evidence type="ECO:0000256" key="1">
    <source>
        <dbReference type="ARBA" id="ARBA00022741"/>
    </source>
</evidence>
<evidence type="ECO:0000313" key="4">
    <source>
        <dbReference type="EMBL" id="OMP03332.1"/>
    </source>
</evidence>
<sequence length="288" mass="32985">MKATNNFDECQVFMRAGSFDMYKGSLKDCPIIIKKYYSFSVKNYDIANSCRHLAYKDIAIGSSMSAHRNVLKVLGCCLETELPIIVYEFGGTKFLKDKECLSPLPWKCRLKIARDLASAIAYLHTAFPRPIIHRDITPHTVILNRNNVAKLIDFGRCISIPRGESHVEDGLRVTSFYGAPEYFKGNRISEKADVYSFGRLLLELLIGETLYDFCKKHNKRWVEHKDLSSDIVDSIILTSTNIEIEQEQLLDFKTLVIRCLSTDEEQRPTMIEVGKQLSKMYQSLQSPH</sequence>
<dbReference type="GO" id="GO:0007166">
    <property type="term" value="P:cell surface receptor signaling pathway"/>
    <property type="evidence" value="ECO:0007669"/>
    <property type="project" value="InterPro"/>
</dbReference>
<dbReference type="GO" id="GO:0005524">
    <property type="term" value="F:ATP binding"/>
    <property type="evidence" value="ECO:0007669"/>
    <property type="project" value="UniProtKB-KW"/>
</dbReference>
<reference evidence="5" key="1">
    <citation type="submission" date="2013-09" db="EMBL/GenBank/DDBJ databases">
        <title>Corchorus olitorius genome sequencing.</title>
        <authorList>
            <person name="Alam M."/>
            <person name="Haque M.S."/>
            <person name="Islam M.S."/>
            <person name="Emdad E.M."/>
            <person name="Islam M.M."/>
            <person name="Ahmed B."/>
            <person name="Halim A."/>
            <person name="Hossen Q.M.M."/>
            <person name="Hossain M.Z."/>
            <person name="Ahmed R."/>
            <person name="Khan M.M."/>
            <person name="Islam R."/>
            <person name="Rashid M.M."/>
            <person name="Khan S.A."/>
            <person name="Rahman M.S."/>
            <person name="Alam M."/>
            <person name="Yahiya A.S."/>
            <person name="Khan M.S."/>
            <person name="Azam M.S."/>
            <person name="Haque T."/>
            <person name="Lashkar M.Z.H."/>
            <person name="Akhand A.I."/>
            <person name="Morshed G."/>
            <person name="Roy S."/>
            <person name="Uddin K.S."/>
            <person name="Rabeya T."/>
            <person name="Hossain A.S."/>
            <person name="Chowdhury A."/>
            <person name="Snigdha A.R."/>
            <person name="Mortoza M.S."/>
            <person name="Matin S.A."/>
            <person name="Hoque S.M.E."/>
            <person name="Islam M.K."/>
            <person name="Roy D.K."/>
            <person name="Haider R."/>
            <person name="Moosa M.M."/>
            <person name="Elias S.M."/>
            <person name="Hasan A.M."/>
            <person name="Jahan S."/>
            <person name="Shafiuddin M."/>
            <person name="Mahmood N."/>
            <person name="Shommy N.S."/>
        </authorList>
    </citation>
    <scope>NUCLEOTIDE SEQUENCE [LARGE SCALE GENOMIC DNA]</scope>
    <source>
        <strain evidence="5">cv. O-4</strain>
    </source>
</reference>
<dbReference type="Gene3D" id="3.30.200.20">
    <property type="entry name" value="Phosphorylase Kinase, domain 1"/>
    <property type="match status" value="1"/>
</dbReference>
<keyword evidence="5" id="KW-1185">Reference proteome</keyword>
<dbReference type="PANTHER" id="PTHR27005:SF433">
    <property type="entry name" value="NON-FUNCTIONAL PSEUDOKINASE ZED1-LIKE"/>
    <property type="match status" value="1"/>
</dbReference>
<protein>
    <recommendedName>
        <fullName evidence="3">Protein kinase domain-containing protein</fullName>
    </recommendedName>
</protein>
<organism evidence="4 5">
    <name type="scientific">Corchorus olitorius</name>
    <dbReference type="NCBI Taxonomy" id="93759"/>
    <lineage>
        <taxon>Eukaryota</taxon>
        <taxon>Viridiplantae</taxon>
        <taxon>Streptophyta</taxon>
        <taxon>Embryophyta</taxon>
        <taxon>Tracheophyta</taxon>
        <taxon>Spermatophyta</taxon>
        <taxon>Magnoliopsida</taxon>
        <taxon>eudicotyledons</taxon>
        <taxon>Gunneridae</taxon>
        <taxon>Pentapetalae</taxon>
        <taxon>rosids</taxon>
        <taxon>malvids</taxon>
        <taxon>Malvales</taxon>
        <taxon>Malvaceae</taxon>
        <taxon>Grewioideae</taxon>
        <taxon>Apeibeae</taxon>
        <taxon>Corchorus</taxon>
    </lineage>
</organism>
<evidence type="ECO:0000259" key="3">
    <source>
        <dbReference type="PROSITE" id="PS50011"/>
    </source>
</evidence>
<dbReference type="STRING" id="93759.A0A1R3K8C6"/>
<dbReference type="Gene3D" id="1.10.510.10">
    <property type="entry name" value="Transferase(Phosphotransferase) domain 1"/>
    <property type="match status" value="1"/>
</dbReference>
<proteinExistence type="predicted"/>
<dbReference type="Proteomes" id="UP000187203">
    <property type="component" value="Unassembled WGS sequence"/>
</dbReference>
<gene>
    <name evidence="4" type="ORF">COLO4_10473</name>
</gene>
<comment type="caution">
    <text evidence="4">The sequence shown here is derived from an EMBL/GenBank/DDBJ whole genome shotgun (WGS) entry which is preliminary data.</text>
</comment>